<dbReference type="CDD" id="cd06580">
    <property type="entry name" value="TM_PBP1_transp_TpRbsC_like"/>
    <property type="match status" value="1"/>
</dbReference>
<dbReference type="Pfam" id="PF02653">
    <property type="entry name" value="BPD_transp_2"/>
    <property type="match status" value="1"/>
</dbReference>
<proteinExistence type="predicted"/>
<sequence>MVANTKKEREPLFHISKRTDIAAWKKWLVRVVALAGSLLIAGLVSAFLTDFGKFGDFYNYLFTGALGTTWRIQVLFQNWAILMCISLAVTPAFKMKFWNIGAEGQTLIAALASVTVIWYLGGKVAEPVLILIMFAASILAGAVWGVIPAIFKAYFGTNETLFTLMMNYIATHLVLFAVNAWATDGSAVLGVLDHGSFDGIFGLEYIQNVVFVTIVTVIMFIYLKYAKHGYELEVVGESVNTAKYIGINVRKVIIRTMIFSGVLCGFAGFLLVGGSTTPTVNADLVGGRGFTAILVSWLAQFNPIVMIFVTLLVVFLERGAAQAANSMRLGASSAFVDIVVGIFFLLIIASEFFVNYRVVFRKKGGK</sequence>
<name>A0A940DFP6_9FIRM</name>
<comment type="caution">
    <text evidence="7">The sequence shown here is derived from an EMBL/GenBank/DDBJ whole genome shotgun (WGS) entry which is preliminary data.</text>
</comment>
<keyword evidence="4 6" id="KW-1133">Transmembrane helix</keyword>
<accession>A0A940DFP6</accession>
<evidence type="ECO:0000256" key="2">
    <source>
        <dbReference type="ARBA" id="ARBA00022475"/>
    </source>
</evidence>
<keyword evidence="3 6" id="KW-0812">Transmembrane</keyword>
<feature type="transmembrane region" description="Helical" evidence="6">
    <location>
        <begin position="205"/>
        <end position="223"/>
    </location>
</feature>
<feature type="transmembrane region" description="Helical" evidence="6">
    <location>
        <begin position="328"/>
        <end position="349"/>
    </location>
</feature>
<feature type="transmembrane region" description="Helical" evidence="6">
    <location>
        <begin position="27"/>
        <end position="48"/>
    </location>
</feature>
<feature type="transmembrane region" description="Helical" evidence="6">
    <location>
        <begin position="252"/>
        <end position="272"/>
    </location>
</feature>
<reference evidence="7" key="1">
    <citation type="submission" date="2020-10" db="EMBL/GenBank/DDBJ databases">
        <authorList>
            <person name="Gilroy R."/>
        </authorList>
    </citation>
    <scope>NUCLEOTIDE SEQUENCE</scope>
    <source>
        <strain evidence="7">517</strain>
    </source>
</reference>
<keyword evidence="5 6" id="KW-0472">Membrane</keyword>
<protein>
    <submittedName>
        <fullName evidence="7">ABC transporter permease</fullName>
    </submittedName>
</protein>
<dbReference type="AlphaFoldDB" id="A0A940DFP6"/>
<feature type="transmembrane region" description="Helical" evidence="6">
    <location>
        <begin position="102"/>
        <end position="121"/>
    </location>
</feature>
<dbReference type="PANTHER" id="PTHR47089">
    <property type="entry name" value="ABC TRANSPORTER, PERMEASE PROTEIN"/>
    <property type="match status" value="1"/>
</dbReference>
<evidence type="ECO:0000256" key="4">
    <source>
        <dbReference type="ARBA" id="ARBA00022989"/>
    </source>
</evidence>
<evidence type="ECO:0000313" key="7">
    <source>
        <dbReference type="EMBL" id="MBO8423584.1"/>
    </source>
</evidence>
<feature type="transmembrane region" description="Helical" evidence="6">
    <location>
        <begin position="68"/>
        <end position="90"/>
    </location>
</feature>
<dbReference type="InterPro" id="IPR001851">
    <property type="entry name" value="ABC_transp_permease"/>
</dbReference>
<reference evidence="7" key="2">
    <citation type="journal article" date="2021" name="PeerJ">
        <title>Extensive microbial diversity within the chicken gut microbiome revealed by metagenomics and culture.</title>
        <authorList>
            <person name="Gilroy R."/>
            <person name="Ravi A."/>
            <person name="Getino M."/>
            <person name="Pursley I."/>
            <person name="Horton D.L."/>
            <person name="Alikhan N.F."/>
            <person name="Baker D."/>
            <person name="Gharbi K."/>
            <person name="Hall N."/>
            <person name="Watson M."/>
            <person name="Adriaenssens E.M."/>
            <person name="Foster-Nyarko E."/>
            <person name="Jarju S."/>
            <person name="Secka A."/>
            <person name="Antonio M."/>
            <person name="Oren A."/>
            <person name="Chaudhuri R.R."/>
            <person name="La Ragione R."/>
            <person name="Hildebrand F."/>
            <person name="Pallen M.J."/>
        </authorList>
    </citation>
    <scope>NUCLEOTIDE SEQUENCE</scope>
    <source>
        <strain evidence="7">517</strain>
    </source>
</reference>
<dbReference type="EMBL" id="JADINF010000025">
    <property type="protein sequence ID" value="MBO8423584.1"/>
    <property type="molecule type" value="Genomic_DNA"/>
</dbReference>
<feature type="transmembrane region" description="Helical" evidence="6">
    <location>
        <begin position="127"/>
        <end position="149"/>
    </location>
</feature>
<feature type="transmembrane region" description="Helical" evidence="6">
    <location>
        <begin position="161"/>
        <end position="182"/>
    </location>
</feature>
<dbReference type="Proteomes" id="UP000727857">
    <property type="component" value="Unassembled WGS sequence"/>
</dbReference>
<dbReference type="GO" id="GO:0005886">
    <property type="term" value="C:plasma membrane"/>
    <property type="evidence" value="ECO:0007669"/>
    <property type="project" value="UniProtKB-SubCell"/>
</dbReference>
<organism evidence="7 8">
    <name type="scientific">Candidatus Stercoripulliclostridium pullicola</name>
    <dbReference type="NCBI Taxonomy" id="2840953"/>
    <lineage>
        <taxon>Bacteria</taxon>
        <taxon>Bacillati</taxon>
        <taxon>Bacillota</taxon>
        <taxon>Clostridia</taxon>
        <taxon>Eubacteriales</taxon>
        <taxon>Candidatus Stercoripulliclostridium</taxon>
    </lineage>
</organism>
<evidence type="ECO:0000313" key="8">
    <source>
        <dbReference type="Proteomes" id="UP000727857"/>
    </source>
</evidence>
<comment type="subcellular location">
    <subcellularLocation>
        <location evidence="1">Cell membrane</location>
        <topology evidence="1">Multi-pass membrane protein</topology>
    </subcellularLocation>
</comment>
<dbReference type="GO" id="GO:0022857">
    <property type="term" value="F:transmembrane transporter activity"/>
    <property type="evidence" value="ECO:0007669"/>
    <property type="project" value="InterPro"/>
</dbReference>
<dbReference type="PANTHER" id="PTHR47089:SF1">
    <property type="entry name" value="GUANOSINE ABC TRANSPORTER PERMEASE PROTEIN NUPP"/>
    <property type="match status" value="1"/>
</dbReference>
<evidence type="ECO:0000256" key="6">
    <source>
        <dbReference type="SAM" id="Phobius"/>
    </source>
</evidence>
<keyword evidence="2" id="KW-1003">Cell membrane</keyword>
<evidence type="ECO:0000256" key="1">
    <source>
        <dbReference type="ARBA" id="ARBA00004651"/>
    </source>
</evidence>
<gene>
    <name evidence="7" type="ORF">IAB16_00980</name>
</gene>
<evidence type="ECO:0000256" key="5">
    <source>
        <dbReference type="ARBA" id="ARBA00023136"/>
    </source>
</evidence>
<feature type="transmembrane region" description="Helical" evidence="6">
    <location>
        <begin position="292"/>
        <end position="316"/>
    </location>
</feature>
<evidence type="ECO:0000256" key="3">
    <source>
        <dbReference type="ARBA" id="ARBA00022692"/>
    </source>
</evidence>